<keyword evidence="6" id="KW-1278">Translocase</keyword>
<dbReference type="SUPFAM" id="SSF52283">
    <property type="entry name" value="Formate/glycerate dehydrogenase catalytic domain-like"/>
    <property type="match status" value="1"/>
</dbReference>
<gene>
    <name evidence="15" type="ORF">HGMM_OP3C505</name>
</gene>
<comment type="similarity">
    <text evidence="2">Belongs to the AlaDH/PNT family.</text>
</comment>
<evidence type="ECO:0000256" key="2">
    <source>
        <dbReference type="ARBA" id="ARBA00005689"/>
    </source>
</evidence>
<reference evidence="15" key="1">
    <citation type="journal article" date="2005" name="Environ. Microbiol.">
        <title>Genetic and functional properties of uncultivated thermophilic crenarchaeotes from a subsurface gold mine as revealed by analysis of genome fragments.</title>
        <authorList>
            <person name="Nunoura T."/>
            <person name="Hirayama H."/>
            <person name="Takami H."/>
            <person name="Oida H."/>
            <person name="Nishi S."/>
            <person name="Shimamura S."/>
            <person name="Suzuki Y."/>
            <person name="Inagaki F."/>
            <person name="Takai K."/>
            <person name="Nealson K.H."/>
            <person name="Horikoshi K."/>
        </authorList>
    </citation>
    <scope>NUCLEOTIDE SEQUENCE</scope>
</reference>
<dbReference type="Gene3D" id="3.40.50.720">
    <property type="entry name" value="NAD(P)-binding Rossmann-like Domain"/>
    <property type="match status" value="2"/>
</dbReference>
<dbReference type="CDD" id="cd05304">
    <property type="entry name" value="Rubrum_tdh"/>
    <property type="match status" value="1"/>
</dbReference>
<dbReference type="NCBIfam" id="NF006942">
    <property type="entry name" value="PRK09424.1"/>
    <property type="match status" value="1"/>
</dbReference>
<evidence type="ECO:0000256" key="8">
    <source>
        <dbReference type="ARBA" id="ARBA00048202"/>
    </source>
</evidence>
<dbReference type="SMART" id="SM01003">
    <property type="entry name" value="AlaDh_PNT_N"/>
    <property type="match status" value="1"/>
</dbReference>
<dbReference type="EMBL" id="AP011802">
    <property type="protein sequence ID" value="BAL59350.1"/>
    <property type="molecule type" value="Genomic_DNA"/>
</dbReference>
<dbReference type="PANTHER" id="PTHR10160:SF19">
    <property type="entry name" value="PROTON-TRANSLOCATING NAD(P)(+) TRANSHYDROGENASE"/>
    <property type="match status" value="1"/>
</dbReference>
<evidence type="ECO:0000259" key="13">
    <source>
        <dbReference type="SMART" id="SM01002"/>
    </source>
</evidence>
<accession>H5ST64</accession>
<dbReference type="SMART" id="SM01002">
    <property type="entry name" value="AlaDh_PNT_C"/>
    <property type="match status" value="1"/>
</dbReference>
<evidence type="ECO:0000256" key="5">
    <source>
        <dbReference type="ARBA" id="ARBA00022857"/>
    </source>
</evidence>
<keyword evidence="4" id="KW-0547">Nucleotide-binding</keyword>
<evidence type="ECO:0000256" key="10">
    <source>
        <dbReference type="ARBA" id="ARBA00076996"/>
    </source>
</evidence>
<dbReference type="SUPFAM" id="SSF51735">
    <property type="entry name" value="NAD(P)-binding Rossmann-fold domains"/>
    <property type="match status" value="1"/>
</dbReference>
<evidence type="ECO:0000256" key="1">
    <source>
        <dbReference type="ARBA" id="ARBA00003943"/>
    </source>
</evidence>
<feature type="domain" description="Alanine dehydrogenase/pyridine nucleotide transhydrogenase N-terminal" evidence="14">
    <location>
        <begin position="4"/>
        <end position="139"/>
    </location>
</feature>
<evidence type="ECO:0000256" key="4">
    <source>
        <dbReference type="ARBA" id="ARBA00022741"/>
    </source>
</evidence>
<dbReference type="PANTHER" id="PTHR10160">
    <property type="entry name" value="NAD(P) TRANSHYDROGENASE"/>
    <property type="match status" value="1"/>
</dbReference>
<reference evidence="15" key="2">
    <citation type="journal article" date="2012" name="PLoS ONE">
        <title>A Deeply Branching Thermophilic Bacterium with an Ancient Acetyl-CoA Pathway Dominates a Subsurface Ecosystem.</title>
        <authorList>
            <person name="Takami H."/>
            <person name="Noguchi H."/>
            <person name="Takaki Y."/>
            <person name="Uchiyama I."/>
            <person name="Toyoda A."/>
            <person name="Nishi S."/>
            <person name="Chee G.-J."/>
            <person name="Arai W."/>
            <person name="Nunoura T."/>
            <person name="Itoh T."/>
            <person name="Hattori M."/>
            <person name="Takai K."/>
        </authorList>
    </citation>
    <scope>NUCLEOTIDE SEQUENCE</scope>
</reference>
<dbReference type="InterPro" id="IPR007698">
    <property type="entry name" value="AlaDH/PNT_NAD(H)-bd"/>
</dbReference>
<dbReference type="AlphaFoldDB" id="H5ST64"/>
<dbReference type="GO" id="GO:0050661">
    <property type="term" value="F:NADP binding"/>
    <property type="evidence" value="ECO:0007669"/>
    <property type="project" value="TreeGrafter"/>
</dbReference>
<evidence type="ECO:0000256" key="9">
    <source>
        <dbReference type="ARBA" id="ARBA00071353"/>
    </source>
</evidence>
<organism evidence="15">
    <name type="scientific">Acetithermum autotrophicum</name>
    <dbReference type="NCBI Taxonomy" id="1446466"/>
    <lineage>
        <taxon>Bacteria</taxon>
        <taxon>Candidatus Bipolaricaulota</taxon>
        <taxon>Candidatus Acetithermum</taxon>
    </lineage>
</organism>
<evidence type="ECO:0000256" key="3">
    <source>
        <dbReference type="ARBA" id="ARBA00012943"/>
    </source>
</evidence>
<evidence type="ECO:0000256" key="6">
    <source>
        <dbReference type="ARBA" id="ARBA00022967"/>
    </source>
</evidence>
<evidence type="ECO:0000256" key="12">
    <source>
        <dbReference type="SAM" id="MobiDB-lite"/>
    </source>
</evidence>
<dbReference type="GO" id="GO:0005886">
    <property type="term" value="C:plasma membrane"/>
    <property type="evidence" value="ECO:0007669"/>
    <property type="project" value="TreeGrafter"/>
</dbReference>
<comment type="function">
    <text evidence="1">The transhydrogenation between NADH and NADP is coupled to respiration and ATP hydrolysis and functions as a proton pump across the membrane.</text>
</comment>
<evidence type="ECO:0000256" key="7">
    <source>
        <dbReference type="ARBA" id="ARBA00023027"/>
    </source>
</evidence>
<dbReference type="GO" id="GO:0016491">
    <property type="term" value="F:oxidoreductase activity"/>
    <property type="evidence" value="ECO:0007669"/>
    <property type="project" value="InterPro"/>
</dbReference>
<feature type="domain" description="Alanine dehydrogenase/pyridine nucleotide transhydrogenase NAD(H)-binding" evidence="13">
    <location>
        <begin position="148"/>
        <end position="311"/>
    </location>
</feature>
<keyword evidence="7" id="KW-0520">NAD</keyword>
<dbReference type="InterPro" id="IPR036291">
    <property type="entry name" value="NAD(P)-bd_dom_sf"/>
</dbReference>
<name>H5ST64_ACEAU</name>
<dbReference type="EC" id="7.1.1.1" evidence="3"/>
<feature type="region of interest" description="Disordered" evidence="12">
    <location>
        <begin position="372"/>
        <end position="394"/>
    </location>
</feature>
<dbReference type="Pfam" id="PF05222">
    <property type="entry name" value="AlaDh_PNT_N"/>
    <property type="match status" value="1"/>
</dbReference>
<proteinExistence type="inferred from homology"/>
<dbReference type="PROSITE" id="PS00837">
    <property type="entry name" value="ALADH_PNT_2"/>
    <property type="match status" value="1"/>
</dbReference>
<evidence type="ECO:0000259" key="14">
    <source>
        <dbReference type="SMART" id="SM01003"/>
    </source>
</evidence>
<evidence type="ECO:0000256" key="11">
    <source>
        <dbReference type="ARBA" id="ARBA00084087"/>
    </source>
</evidence>
<dbReference type="InterPro" id="IPR007886">
    <property type="entry name" value="AlaDH/PNT_N"/>
</dbReference>
<dbReference type="FunFam" id="3.40.50.720:FF:000188">
    <property type="entry name" value="NAD(P) transhydrogenase alpha subunit 1"/>
    <property type="match status" value="1"/>
</dbReference>
<evidence type="ECO:0000313" key="15">
    <source>
        <dbReference type="EMBL" id="BAL59350.1"/>
    </source>
</evidence>
<dbReference type="GO" id="GO:0008750">
    <property type="term" value="F:proton-translocating NAD(P)+ transhydrogenase activity"/>
    <property type="evidence" value="ECO:0007669"/>
    <property type="project" value="UniProtKB-EC"/>
</dbReference>
<dbReference type="Pfam" id="PF01262">
    <property type="entry name" value="AlaDh_PNT_C"/>
    <property type="match status" value="1"/>
</dbReference>
<keyword evidence="5" id="KW-0521">NADP</keyword>
<dbReference type="InterPro" id="IPR008143">
    <property type="entry name" value="Ala_DH/PNT_CS2"/>
</dbReference>
<dbReference type="GO" id="GO:0006740">
    <property type="term" value="P:NADPH regeneration"/>
    <property type="evidence" value="ECO:0007669"/>
    <property type="project" value="TreeGrafter"/>
</dbReference>
<sequence>MKIAVPKETAPYERRVALVPETVARLVKSGIEVQVEAGAGVSASYPDEEYKAAGAQIVPDRKTLFGTADLLIKVQKPSPEEVALLREGSVLIGILQPLLNPDLVQQLAQKKITAFAMDMIPRITRAQPMDVLSSQSTVTGYKAVLMATQYLPKFLPMLSTAAGTITPAKVFIIGAGVAGLQAIATARRLGAVVSAFDVRPAVKQEVESLGAKFVGLIIEEAADKSGYAKELSEEHKQKERELIAKYVKESDVVITTALVPGKKAPLLITKEMVMSMKPGSVIIDLAAEQGGNCELTQAGKEITLNGVTIVGPINLPSSMSYHASQMYSRNIASFLSLLITKEKQLNLDFTDEIIKGCCVTHQGQIMLQTSSGLSSVPPEAARQTVQAKPAKEAL</sequence>
<comment type="catalytic activity">
    <reaction evidence="8">
        <text>NAD(+) + NADPH + H(+)(in) = NADH + NADP(+) + H(+)(out)</text>
        <dbReference type="Rhea" id="RHEA:47992"/>
        <dbReference type="ChEBI" id="CHEBI:15378"/>
        <dbReference type="ChEBI" id="CHEBI:57540"/>
        <dbReference type="ChEBI" id="CHEBI:57783"/>
        <dbReference type="ChEBI" id="CHEBI:57945"/>
        <dbReference type="ChEBI" id="CHEBI:58349"/>
        <dbReference type="EC" id="7.1.1.1"/>
    </reaction>
</comment>
<protein>
    <recommendedName>
        <fullName evidence="9">NAD(P) transhydrogenase subunit alpha part 1</fullName>
        <ecNumber evidence="3">7.1.1.1</ecNumber>
    </recommendedName>
    <alternativeName>
        <fullName evidence="11">Nicotinamide nucleotide transhydrogenase subunit alpha 1</fullName>
    </alternativeName>
    <alternativeName>
        <fullName evidence="10">Pyridine nucleotide transhydrogenase subunit alpha 1</fullName>
    </alternativeName>
</protein>